<dbReference type="GO" id="GO:0003723">
    <property type="term" value="F:RNA binding"/>
    <property type="evidence" value="ECO:0007669"/>
    <property type="project" value="UniProtKB-KW"/>
</dbReference>
<dbReference type="GO" id="GO:0006397">
    <property type="term" value="P:mRNA processing"/>
    <property type="evidence" value="ECO:0007669"/>
    <property type="project" value="UniProtKB-KW"/>
</dbReference>
<comment type="subcellular location">
    <subcellularLocation>
        <location evidence="6">Plastid</location>
        <location evidence="6">Chloroplast</location>
    </subcellularLocation>
</comment>
<dbReference type="PANTHER" id="PTHR34811:SF1">
    <property type="entry name" value="MATURASE K"/>
    <property type="match status" value="1"/>
</dbReference>
<dbReference type="GO" id="GO:0009507">
    <property type="term" value="C:chloroplast"/>
    <property type="evidence" value="ECO:0007669"/>
    <property type="project" value="UniProtKB-SubCell"/>
</dbReference>
<evidence type="ECO:0000256" key="5">
    <source>
        <dbReference type="ARBA" id="ARBA00022884"/>
    </source>
</evidence>
<proteinExistence type="inferred from homology"/>
<keyword evidence="5 6" id="KW-0694">RNA-binding</keyword>
<dbReference type="PANTHER" id="PTHR34811">
    <property type="entry name" value="MATURASE K"/>
    <property type="match status" value="1"/>
</dbReference>
<sequence length="503" mass="59752">MEEFKRYLELDRSQQHDFVYPLIFQEYIYALAHDHGLNRSIFLENAGYDNKSSLLIVKRLITQMYQRNHLIFCANDSNQNPFFGHNTNVYSQMMLEGFAVLVEIPFSLRLISFLKGKEIVKSHNLRSIHSIFPFLEDKFSHLNYVLDILIPHSIHLEVLVQTLRYWVKDVSSLHLLRFFLHEYHNWNSLITPKKSSFSFSKRNQRLFLFLYNSYVCEYESIFVFLRNQSSHLRSISSGTFLERIYFYGKIEHFVEVFTKDFKSILWLFKDPFMHYVRYQGKSLLASKGTSLLMNKWKYYLVNFWQCYFYMWSQPGRIHRNQLSNYSLDFLGYLSSVRLNPSIVRSQMLENAFLIGNAIKKFDTIVPIIPLIGSLSKAKFCNVLGHPISKPVWSDLSDSDIIDRFGRIYRNLSHYYSGSSKKMSLYRIKYILRLSCARTLARKHKSTVRAFLKKLGSELLEEFFTEEEQVFSLTFPKASFTSRGLYRRRIWYLDIICINDLANH</sequence>
<evidence type="ECO:0000256" key="1">
    <source>
        <dbReference type="ARBA" id="ARBA00006621"/>
    </source>
</evidence>
<dbReference type="Pfam" id="PF01348">
    <property type="entry name" value="Intron_maturas2"/>
    <property type="match status" value="1"/>
</dbReference>
<dbReference type="AlphaFoldDB" id="C6ZQH9"/>
<dbReference type="InterPro" id="IPR024937">
    <property type="entry name" value="Domain_X"/>
</dbReference>
<evidence type="ECO:0000313" key="9">
    <source>
        <dbReference type="EMBL" id="ACL99585.1"/>
    </source>
</evidence>
<accession>C6ZQH9</accession>
<protein>
    <recommendedName>
        <fullName evidence="6">Maturase K</fullName>
    </recommendedName>
    <alternativeName>
        <fullName evidence="6">Intron maturase</fullName>
    </alternativeName>
</protein>
<keyword evidence="3 6" id="KW-0507">mRNA processing</keyword>
<evidence type="ECO:0000256" key="3">
    <source>
        <dbReference type="ARBA" id="ARBA00022664"/>
    </source>
</evidence>
<evidence type="ECO:0000256" key="4">
    <source>
        <dbReference type="ARBA" id="ARBA00022694"/>
    </source>
</evidence>
<feature type="domain" description="Domain X" evidence="7">
    <location>
        <begin position="359"/>
        <end position="478"/>
    </location>
</feature>
<geneLocation type="plastid" evidence="9"/>
<keyword evidence="2 9" id="KW-0934">Plastid</keyword>
<comment type="similarity">
    <text evidence="1 6">Belongs to the intron maturase 2 family. MatK subfamily.</text>
</comment>
<comment type="function">
    <text evidence="6">Usually encoded in the trnK tRNA gene intron. Probably assists in splicing its own and other chloroplast group II introns.</text>
</comment>
<dbReference type="HAMAP" id="MF_01390">
    <property type="entry name" value="MatK"/>
    <property type="match status" value="1"/>
</dbReference>
<dbReference type="GO" id="GO:0008380">
    <property type="term" value="P:RNA splicing"/>
    <property type="evidence" value="ECO:0007669"/>
    <property type="project" value="UniProtKB-UniRule"/>
</dbReference>
<dbReference type="InterPro" id="IPR002866">
    <property type="entry name" value="Maturase_MatK"/>
</dbReference>
<evidence type="ECO:0000256" key="6">
    <source>
        <dbReference type="HAMAP-Rule" id="MF_01390"/>
    </source>
</evidence>
<dbReference type="Pfam" id="PF01824">
    <property type="entry name" value="MatK_N"/>
    <property type="match status" value="1"/>
</dbReference>
<dbReference type="GO" id="GO:0008033">
    <property type="term" value="P:tRNA processing"/>
    <property type="evidence" value="ECO:0007669"/>
    <property type="project" value="UniProtKB-KW"/>
</dbReference>
<gene>
    <name evidence="6 9" type="primary">matK</name>
</gene>
<evidence type="ECO:0000259" key="7">
    <source>
        <dbReference type="Pfam" id="PF01348"/>
    </source>
</evidence>
<feature type="domain" description="Maturase MatK N-terminal" evidence="8">
    <location>
        <begin position="1"/>
        <end position="331"/>
    </location>
</feature>
<reference evidence="9" key="1">
    <citation type="journal article" date="2009" name="Mol. Phylogenet. Evol.">
        <title>A multi-locus plastid phylogenetic analysis of the pantropical genus Diospyros (Ebenaceae), with an emphasis on the radiation and biogeographic origins of the New Caledonian endemic species.</title>
        <authorList>
            <person name="Duangjai S."/>
            <person name="Samuel R."/>
            <person name="Munzinger J."/>
            <person name="Forest F."/>
            <person name="Wallnofer B."/>
            <person name="Barfuss M.H."/>
            <person name="Fischer G."/>
            <person name="Chase M.W."/>
        </authorList>
    </citation>
    <scope>NUCLEOTIDE SEQUENCE</scope>
</reference>
<dbReference type="EMBL" id="EU980980">
    <property type="protein sequence ID" value="ACL99585.1"/>
    <property type="molecule type" value="Genomic_DNA"/>
</dbReference>
<keyword evidence="4 6" id="KW-0819">tRNA processing</keyword>
<dbReference type="InterPro" id="IPR024942">
    <property type="entry name" value="Maturase_MatK_N"/>
</dbReference>
<organism evidence="9">
    <name type="scientific">Diospyros cf. ulo Duangjai et al. 021</name>
    <dbReference type="NCBI Taxonomy" id="589113"/>
    <lineage>
        <taxon>Eukaryota</taxon>
        <taxon>Viridiplantae</taxon>
        <taxon>Streptophyta</taxon>
        <taxon>Embryophyta</taxon>
        <taxon>Tracheophyta</taxon>
        <taxon>Spermatophyta</taxon>
        <taxon>Magnoliopsida</taxon>
        <taxon>eudicotyledons</taxon>
        <taxon>Gunneridae</taxon>
        <taxon>Pentapetalae</taxon>
        <taxon>asterids</taxon>
        <taxon>Ericales</taxon>
        <taxon>Ebenaceae</taxon>
        <taxon>Diospyros</taxon>
    </lineage>
</organism>
<name>C6ZQH9_9ERIC</name>
<evidence type="ECO:0000256" key="2">
    <source>
        <dbReference type="ARBA" id="ARBA00022640"/>
    </source>
</evidence>
<evidence type="ECO:0000259" key="8">
    <source>
        <dbReference type="Pfam" id="PF01824"/>
    </source>
</evidence>